<evidence type="ECO:0000256" key="1">
    <source>
        <dbReference type="SAM" id="MobiDB-lite"/>
    </source>
</evidence>
<comment type="caution">
    <text evidence="2">The sequence shown here is derived from an EMBL/GenBank/DDBJ whole genome shotgun (WGS) entry which is preliminary data.</text>
</comment>
<dbReference type="EMBL" id="LEKV01002118">
    <property type="protein sequence ID" value="KVI04414.1"/>
    <property type="molecule type" value="Genomic_DNA"/>
</dbReference>
<proteinExistence type="predicted"/>
<keyword evidence="3" id="KW-1185">Reference proteome</keyword>
<dbReference type="PANTHER" id="PTHR36357:SF1">
    <property type="entry name" value="OS03G0148300 PROTEIN"/>
    <property type="match status" value="1"/>
</dbReference>
<dbReference type="Gramene" id="KVI04414">
    <property type="protein sequence ID" value="KVI04414"/>
    <property type="gene ID" value="Ccrd_017272"/>
</dbReference>
<dbReference type="PANTHER" id="PTHR36357">
    <property type="entry name" value="OS03G0148300 PROTEIN"/>
    <property type="match status" value="1"/>
</dbReference>
<organism evidence="2 3">
    <name type="scientific">Cynara cardunculus var. scolymus</name>
    <name type="common">Globe artichoke</name>
    <name type="synonym">Cynara scolymus</name>
    <dbReference type="NCBI Taxonomy" id="59895"/>
    <lineage>
        <taxon>Eukaryota</taxon>
        <taxon>Viridiplantae</taxon>
        <taxon>Streptophyta</taxon>
        <taxon>Embryophyta</taxon>
        <taxon>Tracheophyta</taxon>
        <taxon>Spermatophyta</taxon>
        <taxon>Magnoliopsida</taxon>
        <taxon>eudicotyledons</taxon>
        <taxon>Gunneridae</taxon>
        <taxon>Pentapetalae</taxon>
        <taxon>asterids</taxon>
        <taxon>campanulids</taxon>
        <taxon>Asterales</taxon>
        <taxon>Asteraceae</taxon>
        <taxon>Carduoideae</taxon>
        <taxon>Cardueae</taxon>
        <taxon>Carduinae</taxon>
        <taxon>Cynara</taxon>
    </lineage>
</organism>
<dbReference type="AlphaFoldDB" id="A0A103Y8F0"/>
<evidence type="ECO:0000313" key="2">
    <source>
        <dbReference type="EMBL" id="KVI04414.1"/>
    </source>
</evidence>
<accession>A0A103Y8F0</accession>
<dbReference type="Gene3D" id="3.30.70.260">
    <property type="match status" value="1"/>
</dbReference>
<dbReference type="STRING" id="59895.A0A103Y8F0"/>
<sequence>MLSTTCSPLLHSAQNPRSPVSHALHYSTLPKTHALPSPMLSTTPLCPKPTLSPDSHSEAWKEWGQKKKLTKEKFDPPPVDFSEMDLAQIRCSTYSDIAMKWSKISRTGATEVKFMGVDVSTIMFTLEKGQDTLELKDFILSQPEAYEMKIADRLFRKPGDPPFDDVFTEVHINDEGHAHPLIEWVLLLQCFIKTSGLVL</sequence>
<reference evidence="2 3" key="1">
    <citation type="journal article" date="2016" name="Sci. Rep.">
        <title>The genome sequence of the outbreeding globe artichoke constructed de novo incorporating a phase-aware low-pass sequencing strategy of F1 progeny.</title>
        <authorList>
            <person name="Scaglione D."/>
            <person name="Reyes-Chin-Wo S."/>
            <person name="Acquadro A."/>
            <person name="Froenicke L."/>
            <person name="Portis E."/>
            <person name="Beitel C."/>
            <person name="Tirone M."/>
            <person name="Mauro R."/>
            <person name="Lo Monaco A."/>
            <person name="Mauromicale G."/>
            <person name="Faccioli P."/>
            <person name="Cattivelli L."/>
            <person name="Rieseberg L."/>
            <person name="Michelmore R."/>
            <person name="Lanteri S."/>
        </authorList>
    </citation>
    <scope>NUCLEOTIDE SEQUENCE [LARGE SCALE GENOMIC DNA]</scope>
    <source>
        <strain evidence="2">2C</strain>
    </source>
</reference>
<evidence type="ECO:0000313" key="3">
    <source>
        <dbReference type="Proteomes" id="UP000243975"/>
    </source>
</evidence>
<feature type="region of interest" description="Disordered" evidence="1">
    <location>
        <begin position="35"/>
        <end position="59"/>
    </location>
</feature>
<protein>
    <submittedName>
        <fullName evidence="2">Uncharacterized protein</fullName>
    </submittedName>
</protein>
<dbReference type="Proteomes" id="UP000243975">
    <property type="component" value="Unassembled WGS sequence"/>
</dbReference>
<name>A0A103Y8F0_CYNCS</name>
<gene>
    <name evidence="2" type="ORF">Ccrd_017272</name>
</gene>